<reference evidence="1 2" key="1">
    <citation type="submission" date="2019-10" db="EMBL/GenBank/DDBJ databases">
        <title>Pseudoalteromonas rubra S4059.</title>
        <authorList>
            <person name="Paulsen S."/>
            <person name="Wang X."/>
        </authorList>
    </citation>
    <scope>NUCLEOTIDE SEQUENCE [LARGE SCALE GENOMIC DNA]</scope>
    <source>
        <strain evidence="1 2">S4059</strain>
    </source>
</reference>
<dbReference type="AlphaFoldDB" id="A0A5S3UQF0"/>
<dbReference type="EMBL" id="CP045429">
    <property type="protein sequence ID" value="QPB83673.1"/>
    <property type="molecule type" value="Genomic_DNA"/>
</dbReference>
<gene>
    <name evidence="1" type="ORF">CWC22_011995</name>
</gene>
<dbReference type="Proteomes" id="UP000305729">
    <property type="component" value="Chromosome 1"/>
</dbReference>
<accession>A0A5S3UQF0</accession>
<proteinExistence type="predicted"/>
<protein>
    <submittedName>
        <fullName evidence="1">Uncharacterized protein</fullName>
    </submittedName>
</protein>
<organism evidence="1 2">
    <name type="scientific">Pseudoalteromonas rubra</name>
    <dbReference type="NCBI Taxonomy" id="43658"/>
    <lineage>
        <taxon>Bacteria</taxon>
        <taxon>Pseudomonadati</taxon>
        <taxon>Pseudomonadota</taxon>
        <taxon>Gammaproteobacteria</taxon>
        <taxon>Alteromonadales</taxon>
        <taxon>Pseudoalteromonadaceae</taxon>
        <taxon>Pseudoalteromonas</taxon>
    </lineage>
</organism>
<evidence type="ECO:0000313" key="2">
    <source>
        <dbReference type="Proteomes" id="UP000305729"/>
    </source>
</evidence>
<name>A0A5S3UQF0_9GAMM</name>
<dbReference type="RefSeq" id="WP_138539592.1">
    <property type="nucleotide sequence ID" value="NZ_CP045429.1"/>
</dbReference>
<sequence>MREELVALKKYLVQKKVYKSIVGIDELPMLEGYCIYDAQSEIEVFYYERGQKMNHKSFQDINEAISYFKNLVLTDPTTRK</sequence>
<evidence type="ECO:0000313" key="1">
    <source>
        <dbReference type="EMBL" id="QPB83673.1"/>
    </source>
</evidence>